<dbReference type="EMBL" id="VRTY01000003">
    <property type="protein sequence ID" value="TXK52351.1"/>
    <property type="molecule type" value="Genomic_DNA"/>
</dbReference>
<dbReference type="RefSeq" id="WP_147919923.1">
    <property type="nucleotide sequence ID" value="NZ_VRTY01000003.1"/>
</dbReference>
<evidence type="ECO:0000313" key="1">
    <source>
        <dbReference type="EMBL" id="TXK52351.1"/>
    </source>
</evidence>
<dbReference type="AlphaFoldDB" id="A0A5C8KDR0"/>
<protein>
    <submittedName>
        <fullName evidence="1">Uncharacterized protein</fullName>
    </submittedName>
</protein>
<name>A0A5C8KDR0_9BACT</name>
<evidence type="ECO:0000313" key="2">
    <source>
        <dbReference type="Proteomes" id="UP000321926"/>
    </source>
</evidence>
<accession>A0A5C8KDR0</accession>
<dbReference type="Proteomes" id="UP000321926">
    <property type="component" value="Unassembled WGS sequence"/>
</dbReference>
<reference evidence="1 2" key="1">
    <citation type="submission" date="2019-08" db="EMBL/GenBank/DDBJ databases">
        <authorList>
            <person name="Shi S."/>
        </authorList>
    </citation>
    <scope>NUCLEOTIDE SEQUENCE [LARGE SCALE GENOMIC DNA]</scope>
    <source>
        <strain evidence="1 2">GY10130</strain>
    </source>
</reference>
<proteinExistence type="predicted"/>
<keyword evidence="2" id="KW-1185">Reference proteome</keyword>
<comment type="caution">
    <text evidence="1">The sequence shown here is derived from an EMBL/GenBank/DDBJ whole genome shotgun (WGS) entry which is preliminary data.</text>
</comment>
<sequence>MTQIEREAAQVKELGDRIGYGHMMHLASALWRKMLVEKGWPASGATVPTSLHAIKQPNKKYAETSMAQYDEIVKPL</sequence>
<gene>
    <name evidence="1" type="ORF">FVR03_01155</name>
</gene>
<organism evidence="1 2">
    <name type="scientific">Pontibacter qinzhouensis</name>
    <dbReference type="NCBI Taxonomy" id="2603253"/>
    <lineage>
        <taxon>Bacteria</taxon>
        <taxon>Pseudomonadati</taxon>
        <taxon>Bacteroidota</taxon>
        <taxon>Cytophagia</taxon>
        <taxon>Cytophagales</taxon>
        <taxon>Hymenobacteraceae</taxon>
        <taxon>Pontibacter</taxon>
    </lineage>
</organism>